<gene>
    <name evidence="3" type="ORF">H2Rhizo336421_000001</name>
</gene>
<accession>A0A514D349</accession>
<evidence type="ECO:0000256" key="2">
    <source>
        <dbReference type="ARBA" id="ARBA00022695"/>
    </source>
</evidence>
<keyword evidence="2" id="KW-0548">Nucleotidyltransferase</keyword>
<dbReference type="GO" id="GO:0003723">
    <property type="term" value="F:RNA binding"/>
    <property type="evidence" value="ECO:0007669"/>
    <property type="project" value="InterPro"/>
</dbReference>
<dbReference type="InterPro" id="IPR043502">
    <property type="entry name" value="DNA/RNA_pol_sf"/>
</dbReference>
<evidence type="ECO:0000313" key="3">
    <source>
        <dbReference type="EMBL" id="QDH88043.1"/>
    </source>
</evidence>
<dbReference type="SUPFAM" id="SSF56672">
    <property type="entry name" value="DNA/RNA polymerases"/>
    <property type="match status" value="1"/>
</dbReference>
<dbReference type="GO" id="GO:0039694">
    <property type="term" value="P:viral RNA genome replication"/>
    <property type="evidence" value="ECO:0007669"/>
    <property type="project" value="InterPro"/>
</dbReference>
<reference evidence="3" key="1">
    <citation type="submission" date="2019-05" db="EMBL/GenBank/DDBJ databases">
        <title>Metatranscriptomic reconstruction reveals RNA viruses with the potential to shape carbon cycling in soil.</title>
        <authorList>
            <person name="Starr E.P."/>
            <person name="Nuccio E."/>
            <person name="Pett-Ridge J."/>
            <person name="Banfield J.F."/>
            <person name="Firestone M.K."/>
        </authorList>
    </citation>
    <scope>NUCLEOTIDE SEQUENCE</scope>
    <source>
        <strain evidence="3">H2_Rhizo_33_scaffold_6421</strain>
    </source>
</reference>
<dbReference type="EMBL" id="MN033806">
    <property type="protein sequence ID" value="QDH88043.1"/>
    <property type="molecule type" value="Genomic_DNA"/>
</dbReference>
<keyword evidence="3" id="KW-0696">RNA-directed RNA polymerase</keyword>
<evidence type="ECO:0000256" key="1">
    <source>
        <dbReference type="ARBA" id="ARBA00022679"/>
    </source>
</evidence>
<protein>
    <submittedName>
        <fullName evidence="3">RNA-dependent RNA polymerase</fullName>
    </submittedName>
</protein>
<dbReference type="InterPro" id="IPR002166">
    <property type="entry name" value="RNA_pol_HCV"/>
</dbReference>
<organism evidence="3">
    <name type="scientific">Riboviria sp</name>
    <dbReference type="NCBI Taxonomy" id="2585031"/>
    <lineage>
        <taxon>Viruses</taxon>
        <taxon>Riboviria</taxon>
    </lineage>
</organism>
<proteinExistence type="predicted"/>
<sequence>MDSERSSAPDHPDLTVHFLGKRVARVRKTYLLSGSSPGNLVKCYNKTILGMERALKERLFYIPAGDGWVPRPTHERGYVLSTLSESILALKNFSRKTHPLDRLEYSLSFGGQKQKRYLKASESLGRTGILRKHAILKFFMKFEAYNLHVKGNPSPRGINPPSDEYLVELGRYIKPIEKLIYKALRELFGFIVSQGIQSTTTR</sequence>
<name>A0A514D349_9VIRU</name>
<keyword evidence="1" id="KW-0808">Transferase</keyword>
<dbReference type="Pfam" id="PF00998">
    <property type="entry name" value="RdRP_3"/>
    <property type="match status" value="1"/>
</dbReference>
<dbReference type="GO" id="GO:0003968">
    <property type="term" value="F:RNA-directed RNA polymerase activity"/>
    <property type="evidence" value="ECO:0007669"/>
    <property type="project" value="UniProtKB-KW"/>
</dbReference>